<protein>
    <recommendedName>
        <fullName evidence="7">FYVE-type domain-containing protein</fullName>
    </recommendedName>
</protein>
<reference evidence="8 9" key="1">
    <citation type="journal article" date="2018" name="Sci. Rep.">
        <title>Comparative analysis of the Pocillopora damicornis genome highlights role of immune system in coral evolution.</title>
        <authorList>
            <person name="Cunning R."/>
            <person name="Bay R.A."/>
            <person name="Gillette P."/>
            <person name="Baker A.C."/>
            <person name="Traylor-Knowles N."/>
        </authorList>
    </citation>
    <scope>NUCLEOTIDE SEQUENCE [LARGE SCALE GENOMIC DNA]</scope>
    <source>
        <strain evidence="8">RSMAS</strain>
        <tissue evidence="8">Whole animal</tissue>
    </source>
</reference>
<dbReference type="GO" id="GO:0000281">
    <property type="term" value="P:mitotic cytokinesis"/>
    <property type="evidence" value="ECO:0007669"/>
    <property type="project" value="InterPro"/>
</dbReference>
<feature type="region of interest" description="Disordered" evidence="6">
    <location>
        <begin position="678"/>
        <end position="699"/>
    </location>
</feature>
<dbReference type="GO" id="GO:0030496">
    <property type="term" value="C:midbody"/>
    <property type="evidence" value="ECO:0007669"/>
    <property type="project" value="TreeGrafter"/>
</dbReference>
<dbReference type="GO" id="GO:0005765">
    <property type="term" value="C:lysosomal membrane"/>
    <property type="evidence" value="ECO:0007669"/>
    <property type="project" value="TreeGrafter"/>
</dbReference>
<dbReference type="InterPro" id="IPR057946">
    <property type="entry name" value="TPR_ZFYVE26"/>
</dbReference>
<evidence type="ECO:0000313" key="9">
    <source>
        <dbReference type="Proteomes" id="UP000275408"/>
    </source>
</evidence>
<feature type="region of interest" description="Disordered" evidence="6">
    <location>
        <begin position="516"/>
        <end position="553"/>
    </location>
</feature>
<feature type="compositionally biased region" description="Polar residues" evidence="6">
    <location>
        <begin position="970"/>
        <end position="987"/>
    </location>
</feature>
<evidence type="ECO:0000313" key="8">
    <source>
        <dbReference type="EMBL" id="RMX50953.1"/>
    </source>
</evidence>
<feature type="region of interest" description="Disordered" evidence="6">
    <location>
        <begin position="712"/>
        <end position="793"/>
    </location>
</feature>
<keyword evidence="2" id="KW-0479">Metal-binding</keyword>
<dbReference type="GO" id="GO:0005813">
    <property type="term" value="C:centrosome"/>
    <property type="evidence" value="ECO:0007669"/>
    <property type="project" value="TreeGrafter"/>
</dbReference>
<name>A0A3M6UBA8_POCDA</name>
<dbReference type="OrthoDB" id="1936617at2759"/>
<sequence length="3263" mass="365629">MSEQLPLSHPFDREEETSLQQLFTAFCNHLTLGQWELARVCLRGLFEQRDKLEKPLKEIMRAIIDQPHHASYGSRSVPSPFHLSWLCLVEYLDLFTDEEDQIPEPIVKKVEFRLLLYLACQNAPQVVIQDIDDYHSQIVYRDPDLFASGVSDLPSSTLSYLKQLLSESPQFGHAVINDLTSKGKGFLKNNQLLQQLYLDLINEQLMALDSGAVEVDGTSTTSVPKDDMPVKCATKECKFIYQMLSYMDPSPEMLSLSKCLDDLFRNLIIRSSNERDTILDRGILYSCFLSQTSTYLMEKFCFIENQMRFAVNDRSELPLSRATLQRFKQPSALDGLTVNICYVQSFMEDRREAWKFLFFHALNGNHILENMMETALVFIRESDFARLTQLLSPVEFSRLKPLVLLLGWPYCYSCENAKNLLEALWDPAEKAAHPSLHQACQKLAYQVQLVQWCTEKARPLLASSEPGSTRHQQASEMFQGLESHSVLHVLHKSISLAHLPEKEVFELLRKRPVFTPLKEDGNEPSGEGSEERLDEKKTEGGREKVSKEDLDQNSEIHPEVQRDVFLYHSYCALRNFMEVVTSSVETSGELSLETKQVLGEGKSVEPFNSGGSEYSDTNSEESCPEERYCGQVRNKLDAGKYHLAHVYPLTYRVEILENIFSLLFTTYEDLYEGRTHHNESDDVEAMDEETRSLSKSSRTGSWESLASSLDLSLDVHGPHTPAKDQEKAASLTGSQPPTPDTLRQKSPTVLSTMDSPSRRQLFKNNRAESDSALLKKSSDREAIAPPVSPPASNTVRARLTDEESYGGNLISSKGSSRAVVEEENDLKYEFVIEDATVPDMLTTLKECLMELNTAKFNELKKEKSESFTTRQDFLQTSVPRNSMEQRISRLGQFINEAQWRFQLVSWKNASKGQTTRNSKKRLSRKIKQIVRTDEKSKEEDAEDEDSDDVDGATMSRKSGQKAAVPKETSGESSSSVHLSQDISAGTENNKEVTRRRKSRHRRLTSRTSASEGCTLLIKDDSVIARMLSSPDTLIYMCMRKDNYERALQVIKMFNMAEKPSAQALAFAEKYSKTIKHLESLQPKGRRVQSQGLFKSRKPLGGLGAVAMAAASGASNSMVSNLIDELLAMPSLSAVLDPSLTPENLANGNSTLVKFMDPEMVPTMLCVDLASTAAVSWSVCKTLLDMGKSRITEEPHPSSSKSSGILRGIKPFMHQLEELLNQELSRGNAQDPSGGITISVTPKPNAVNLLLVGTHPIRPKDMEAHRKLNASQEESFRRFEQALEEGETQIRSVDEVAKQHPGHRHVGRQASFNLMEKGLAVRVAMIELKKAFDCIDSANYVTTAGGGGLEQRYDYISSLVKHVETLATLLLFWKSKAGDSSSSVPPNIDLNRPGALKVSNPFVVLNEGIAETLGRHMFEKDISPESLEPVARQLHVNLSKVIVYNCCPAVPSHGGISRRDVRWPSSDLVILNTGSRWTENVRDPNTVSNDLLSRMIKLLKDVAEKNGDVVDSNSVASITRTPEFQAISRGTAELQCVDLDSLSSDAAKVCFYLNTLNLLIAHASLIQFSDSSGDGTSEAVRSITRHASFSRLMDAMSSSGGEEKVGDAVPLTALERIAFLKQQCYCIGQLGVVSAFDLQFVILHRGLVPPSTFGEGVVMCFPERFTDNAKKYKLTTPERRVIFAICDGCVSSPKLQSFDVDELDAQLSIAVVSYINSRVSLNQQTGQITLPEILHWYRKDFEMKSMDDFSNASGAAPDVSLLLQMEPYLFPDTAAVLQQMLPNIAEITFTPFCWSFGYRFDSVMRERSSSVSSLQRSNSMPENLLLSMELSVLAQTRLEKDGKRGLFSLNETALEYLEEKSPLVAALTSLVCSSPAKLNILSEERSQFSKETLESGVDTTDFPFRFALEKTANFPCLQRYIASKLYTIADMLTLSPADSNEQGGSFDSYDFIKLDPNLQTLQDGMRPPDISLFSVALASEGSSALQNAILKASDFFLRKGYFEELLELICSSDLRGDGVAGPSIDFLLSSAVLSKGGTRSNLQEKLRIIFNQLKIPELKFGHVFNKKLWVLLTRMKDHDELTRLVLRKLKEWKADTCIDLIDLCLSRSVNDAARRNDLERKRKEISLHQKISLCVKSFKLQVPAEERESSSAGLKRWQGVASMSEENPSVVMEFLLSAQQFDLASEWAHLHNLPPKFHKTITESHLKFLLGNNPEEQMKAYKILEGVQDSEMTHDICESLMAQNLHVSQTLFIIQFMLTNIPSLLSPVRVEKLLCTKMGAKALLCLPDSARPHYEHLVSRPPLLLEQLLMNMKVEWAAKVFQRIQIDLSCMEDVESLGNHGCTVKAFDELLSTYSAKALEFQVVQTEKSQTKEMCSSIMQSLIQAPSSSPSTPVSFLESGRYTPVTSVFGTRDTTVGNVERKVQTAPRRKISYESRSVTLQKKTASSRATGSLGTRRSAYIPPVVPPKMEDWMPDQQVSLCVICQERFSMFNRRHHCRRCGRVVCGTCSQHNHVVEGYGKNPVRVCGVCHEYFFTNSSSQEDLSTSVHSESASLGPGRSSQEHTVGSGPDNVSRSYLEETTSLSYLTEDMNAKCLWKLGLDEETNSSLRDEFYYEQAPSASLCVSILDLHSDVKACGKLILDLCNSLSQKLVPVAPGISNEELDPYLLISMIRYLLFNAKLKMMKTGETQGVELCDTYLGHVDLMKFLVESNCGDIPSLRDLMRQDSARRLRDRFIEAERLSLAMEVSTKCGLDPSGVWGAAGFALLQAGDFTGAREKFSRCMKPEEGGKQQQQYNSQYLEKIIEILQSSPLLAYRQSTDDLMSPFLGLLEHGRNFQRGDSYLDPKRFDECLHYLHTYGSPSSLVAFYVRHGHLKLACRYILDQQCSVEVFIESLFMRLVIKGKFALLKEQMEITDPTLQAWMPYLTAACKFLLRRSFHNLLYEVQVFMRDFFRAAQTCIRFYEGVAGGSVTSYEDLYSRLHYLEEAKQHIETVIAEKKSPKGTLNTVFAYLRQRSTGSVKSVTEEPSHFAMSLSELNSHLNTINLQIEVTNFMHQCAVERGGPGMLRASEGSRLPTLFGNGHVRGDMVVQVLLAGTSIQDGFSLASRIIQDYNLPAARVYVDTGRSLARQYKYSLIEELLHFSGETGQVTDKCHDDIILACVSIVAADQSQAKYLEGLIKHLKTDINKISAFIMCGKLKSAYLIAVQGNRVDAIREIADVAEKSGQSKMVEICCKFLTQYEKQRAATERRTAVQRKHGAESNR</sequence>
<evidence type="ECO:0000256" key="3">
    <source>
        <dbReference type="ARBA" id="ARBA00022771"/>
    </source>
</evidence>
<evidence type="ECO:0000256" key="1">
    <source>
        <dbReference type="ARBA" id="ARBA00022553"/>
    </source>
</evidence>
<dbReference type="PROSITE" id="PS50178">
    <property type="entry name" value="ZF_FYVE"/>
    <property type="match status" value="1"/>
</dbReference>
<dbReference type="GO" id="GO:0032465">
    <property type="term" value="P:regulation of cytokinesis"/>
    <property type="evidence" value="ECO:0007669"/>
    <property type="project" value="TreeGrafter"/>
</dbReference>
<feature type="compositionally biased region" description="Basic residues" evidence="6">
    <location>
        <begin position="917"/>
        <end position="928"/>
    </location>
</feature>
<dbReference type="PANTHER" id="PTHR46591:SF1">
    <property type="entry name" value="ZINC FINGER FYVE DOMAIN-CONTAINING PROTEIN 26"/>
    <property type="match status" value="1"/>
</dbReference>
<evidence type="ECO:0000256" key="4">
    <source>
        <dbReference type="ARBA" id="ARBA00022833"/>
    </source>
</evidence>
<dbReference type="InterPro" id="IPR006869">
    <property type="entry name" value="DUF547"/>
</dbReference>
<dbReference type="InterPro" id="IPR000306">
    <property type="entry name" value="Znf_FYVE"/>
</dbReference>
<dbReference type="Pfam" id="PF04784">
    <property type="entry name" value="DUF547"/>
    <property type="match status" value="1"/>
</dbReference>
<keyword evidence="4" id="KW-0862">Zinc</keyword>
<feature type="region of interest" description="Disordered" evidence="6">
    <location>
        <begin position="602"/>
        <end position="623"/>
    </location>
</feature>
<dbReference type="GO" id="GO:0000724">
    <property type="term" value="P:double-strand break repair via homologous recombination"/>
    <property type="evidence" value="ECO:0007669"/>
    <property type="project" value="InterPro"/>
</dbReference>
<dbReference type="STRING" id="46731.A0A3M6UBA8"/>
<organism evidence="8 9">
    <name type="scientific">Pocillopora damicornis</name>
    <name type="common">Cauliflower coral</name>
    <name type="synonym">Millepora damicornis</name>
    <dbReference type="NCBI Taxonomy" id="46731"/>
    <lineage>
        <taxon>Eukaryota</taxon>
        <taxon>Metazoa</taxon>
        <taxon>Cnidaria</taxon>
        <taxon>Anthozoa</taxon>
        <taxon>Hexacorallia</taxon>
        <taxon>Scleractinia</taxon>
        <taxon>Astrocoeniina</taxon>
        <taxon>Pocilloporidae</taxon>
        <taxon>Pocillopora</taxon>
    </lineage>
</organism>
<keyword evidence="1" id="KW-0597">Phosphoprotein</keyword>
<dbReference type="SMART" id="SM00064">
    <property type="entry name" value="FYVE"/>
    <property type="match status" value="1"/>
</dbReference>
<accession>A0A3M6UBA8</accession>
<evidence type="ECO:0000256" key="6">
    <source>
        <dbReference type="SAM" id="MobiDB-lite"/>
    </source>
</evidence>
<comment type="caution">
    <text evidence="8">The sequence shown here is derived from an EMBL/GenBank/DDBJ whole genome shotgun (WGS) entry which is preliminary data.</text>
</comment>
<dbReference type="InterPro" id="IPR013083">
    <property type="entry name" value="Znf_RING/FYVE/PHD"/>
</dbReference>
<gene>
    <name evidence="8" type="ORF">pdam_00015422</name>
</gene>
<dbReference type="SUPFAM" id="SSF57903">
    <property type="entry name" value="FYVE/PHD zinc finger"/>
    <property type="match status" value="1"/>
</dbReference>
<dbReference type="PANTHER" id="PTHR46591">
    <property type="entry name" value="ZINC FINGER FYVE DOMAIN-CONTAINING PROTEIN 26"/>
    <property type="match status" value="1"/>
</dbReference>
<feature type="region of interest" description="Disordered" evidence="6">
    <location>
        <begin position="910"/>
        <end position="1008"/>
    </location>
</feature>
<feature type="domain" description="FYVE-type" evidence="7">
    <location>
        <begin position="2474"/>
        <end position="2533"/>
    </location>
</feature>
<dbReference type="Gene3D" id="3.30.40.10">
    <property type="entry name" value="Zinc/RING finger domain, C3HC4 (zinc finger)"/>
    <property type="match status" value="1"/>
</dbReference>
<dbReference type="Pfam" id="PF01363">
    <property type="entry name" value="FYVE"/>
    <property type="match status" value="1"/>
</dbReference>
<dbReference type="InterPro" id="IPR011011">
    <property type="entry name" value="Znf_FYVE_PHD"/>
</dbReference>
<feature type="compositionally biased region" description="Acidic residues" evidence="6">
    <location>
        <begin position="939"/>
        <end position="950"/>
    </location>
</feature>
<dbReference type="OMA" id="LQTCWPS"/>
<dbReference type="GO" id="GO:0032266">
    <property type="term" value="F:phosphatidylinositol-3-phosphate binding"/>
    <property type="evidence" value="ECO:0007669"/>
    <property type="project" value="InterPro"/>
</dbReference>
<dbReference type="EMBL" id="RCHS01001877">
    <property type="protein sequence ID" value="RMX50953.1"/>
    <property type="molecule type" value="Genomic_DNA"/>
</dbReference>
<feature type="compositionally biased region" description="Polar residues" evidence="6">
    <location>
        <begin position="744"/>
        <end position="755"/>
    </location>
</feature>
<evidence type="ECO:0000259" key="7">
    <source>
        <dbReference type="PROSITE" id="PS50178"/>
    </source>
</evidence>
<dbReference type="InterPro" id="IPR028730">
    <property type="entry name" value="ZFYVE26"/>
</dbReference>
<dbReference type="Pfam" id="PF25569">
    <property type="entry name" value="TPR_ZFYVE26"/>
    <property type="match status" value="1"/>
</dbReference>
<dbReference type="Proteomes" id="UP000275408">
    <property type="component" value="Unassembled WGS sequence"/>
</dbReference>
<keyword evidence="9" id="KW-1185">Reference proteome</keyword>
<feature type="region of interest" description="Disordered" evidence="6">
    <location>
        <begin position="2544"/>
        <end position="2573"/>
    </location>
</feature>
<dbReference type="GO" id="GO:0008270">
    <property type="term" value="F:zinc ion binding"/>
    <property type="evidence" value="ECO:0007669"/>
    <property type="project" value="UniProtKB-KW"/>
</dbReference>
<proteinExistence type="predicted"/>
<evidence type="ECO:0000256" key="2">
    <source>
        <dbReference type="ARBA" id="ARBA00022723"/>
    </source>
</evidence>
<feature type="compositionally biased region" description="Basic and acidic residues" evidence="6">
    <location>
        <begin position="529"/>
        <end position="553"/>
    </location>
</feature>
<keyword evidence="3 5" id="KW-0863">Zinc-finger</keyword>
<evidence type="ECO:0000256" key="5">
    <source>
        <dbReference type="PROSITE-ProRule" id="PRU00091"/>
    </source>
</evidence>
<feature type="compositionally biased region" description="Basic residues" evidence="6">
    <location>
        <begin position="993"/>
        <end position="1004"/>
    </location>
</feature>
<dbReference type="InterPro" id="IPR017455">
    <property type="entry name" value="Znf_FYVE-rel"/>
</dbReference>